<dbReference type="OrthoDB" id="6133115at2759"/>
<keyword evidence="1" id="KW-0520">NAD</keyword>
<dbReference type="PANTHER" id="PTHR45740:SF2">
    <property type="entry name" value="POLY [ADP-RIBOSE] POLYMERASE"/>
    <property type="match status" value="1"/>
</dbReference>
<evidence type="ECO:0000313" key="5">
    <source>
        <dbReference type="Proteomes" id="UP000677054"/>
    </source>
</evidence>
<accession>A0A7R9A6A8</accession>
<dbReference type="InterPro" id="IPR051712">
    <property type="entry name" value="ARTD-AVP"/>
</dbReference>
<dbReference type="PROSITE" id="PS51059">
    <property type="entry name" value="PARP_CATALYTIC"/>
    <property type="match status" value="1"/>
</dbReference>
<dbReference type="InterPro" id="IPR012317">
    <property type="entry name" value="Poly(ADP-ribose)pol_cat_dom"/>
</dbReference>
<keyword evidence="1" id="KW-0808">Transferase</keyword>
<feature type="region of interest" description="Disordered" evidence="2">
    <location>
        <begin position="102"/>
        <end position="183"/>
    </location>
</feature>
<dbReference type="EMBL" id="LR901217">
    <property type="protein sequence ID" value="CAD7248086.1"/>
    <property type="molecule type" value="Genomic_DNA"/>
</dbReference>
<dbReference type="GO" id="GO:0005634">
    <property type="term" value="C:nucleus"/>
    <property type="evidence" value="ECO:0007669"/>
    <property type="project" value="TreeGrafter"/>
</dbReference>
<name>A0A7R9A6A8_9CRUS</name>
<evidence type="ECO:0000313" key="4">
    <source>
        <dbReference type="EMBL" id="CAD7248086.1"/>
    </source>
</evidence>
<dbReference type="EC" id="2.4.2.-" evidence="1"/>
<feature type="compositionally biased region" description="Polar residues" evidence="2">
    <location>
        <begin position="146"/>
        <end position="171"/>
    </location>
</feature>
<dbReference type="Proteomes" id="UP000677054">
    <property type="component" value="Unassembled WGS sequence"/>
</dbReference>
<dbReference type="PANTHER" id="PTHR45740">
    <property type="entry name" value="POLY [ADP-RIBOSE] POLYMERASE"/>
    <property type="match status" value="1"/>
</dbReference>
<gene>
    <name evidence="4" type="ORF">DSTB1V02_LOCUS7909</name>
</gene>
<dbReference type="AlphaFoldDB" id="A0A7R9A6A8"/>
<dbReference type="GO" id="GO:1990404">
    <property type="term" value="F:NAD+-protein mono-ADP-ribosyltransferase activity"/>
    <property type="evidence" value="ECO:0007669"/>
    <property type="project" value="TreeGrafter"/>
</dbReference>
<keyword evidence="1" id="KW-0328">Glycosyltransferase</keyword>
<feature type="domain" description="PARP catalytic" evidence="3">
    <location>
        <begin position="247"/>
        <end position="425"/>
    </location>
</feature>
<reference evidence="4" key="1">
    <citation type="submission" date="2020-11" db="EMBL/GenBank/DDBJ databases">
        <authorList>
            <person name="Tran Van P."/>
        </authorList>
    </citation>
    <scope>NUCLEOTIDE SEQUENCE</scope>
</reference>
<keyword evidence="5" id="KW-1185">Reference proteome</keyword>
<dbReference type="SUPFAM" id="SSF56399">
    <property type="entry name" value="ADP-ribosylation"/>
    <property type="match status" value="1"/>
</dbReference>
<dbReference type="EMBL" id="CAJPEV010001700">
    <property type="protein sequence ID" value="CAG0893930.1"/>
    <property type="molecule type" value="Genomic_DNA"/>
</dbReference>
<evidence type="ECO:0000256" key="1">
    <source>
        <dbReference type="RuleBase" id="RU362114"/>
    </source>
</evidence>
<proteinExistence type="predicted"/>
<organism evidence="4">
    <name type="scientific">Darwinula stevensoni</name>
    <dbReference type="NCBI Taxonomy" id="69355"/>
    <lineage>
        <taxon>Eukaryota</taxon>
        <taxon>Metazoa</taxon>
        <taxon>Ecdysozoa</taxon>
        <taxon>Arthropoda</taxon>
        <taxon>Crustacea</taxon>
        <taxon>Oligostraca</taxon>
        <taxon>Ostracoda</taxon>
        <taxon>Podocopa</taxon>
        <taxon>Podocopida</taxon>
        <taxon>Darwinulocopina</taxon>
        <taxon>Darwinuloidea</taxon>
        <taxon>Darwinulidae</taxon>
        <taxon>Darwinula</taxon>
    </lineage>
</organism>
<protein>
    <recommendedName>
        <fullName evidence="1">Poly [ADP-ribose] polymerase</fullName>
        <shortName evidence="1">PARP</shortName>
        <ecNumber evidence="1">2.4.2.-</ecNumber>
    </recommendedName>
</protein>
<evidence type="ECO:0000256" key="2">
    <source>
        <dbReference type="SAM" id="MobiDB-lite"/>
    </source>
</evidence>
<sequence length="425" mass="47839">MPTSEKLRKADAAEKKKLGRASDAAFCRYDAQMSRLIEADLVADLIDEQDLIAGDEKYRMEAMGAFSKTKSRWPQLLQKFKDELEKRLQTRYEDLLKERDARKTAAEMNGVDPSGDGDDDYRMGEGGGSGGEVECPHTPPMAPFPGNSSPMAPFPGNSSPMAPFPGNSSPISGAPSPTPPDSPDSVCPVFLGRVHDKSMANTRLYAFGYSCISGWYKYVTERGLRRRPASPTISSESSDATFEYRHIPEDWEPMQEEKYKLVTLSPMSQEYEDIARLFENAEMRVNNITRIQNPYLWQVYQDRRFHLLKHDFKDYPSELNEKFLFHGTAVNNIQSICEKNFDWRLHGTYTGSLFGQGVYFGTTPSASVPYAQDNCMLVAKVLIGFSIPGNSSMTTPPSGYHSTSGPDMIIKYHDQDFYPAYIIKY</sequence>
<dbReference type="Gene3D" id="3.90.228.10">
    <property type="match status" value="1"/>
</dbReference>
<evidence type="ECO:0000259" key="3">
    <source>
        <dbReference type="PROSITE" id="PS51059"/>
    </source>
</evidence>
<dbReference type="Pfam" id="PF00644">
    <property type="entry name" value="PARP"/>
    <property type="match status" value="1"/>
</dbReference>
<dbReference type="GO" id="GO:0003950">
    <property type="term" value="F:NAD+ poly-ADP-ribosyltransferase activity"/>
    <property type="evidence" value="ECO:0007669"/>
    <property type="project" value="UniProtKB-UniRule"/>
</dbReference>